<evidence type="ECO:0000313" key="2">
    <source>
        <dbReference type="EMBL" id="SDT92150.1"/>
    </source>
</evidence>
<dbReference type="PANTHER" id="PTHR43194">
    <property type="entry name" value="HYDROLASE ALPHA/BETA FOLD FAMILY"/>
    <property type="match status" value="1"/>
</dbReference>
<dbReference type="PANTHER" id="PTHR43194:SF2">
    <property type="entry name" value="PEROXISOMAL MEMBRANE PROTEIN LPX1"/>
    <property type="match status" value="1"/>
</dbReference>
<dbReference type="InterPro" id="IPR000073">
    <property type="entry name" value="AB_hydrolase_1"/>
</dbReference>
<keyword evidence="3" id="KW-1185">Reference proteome</keyword>
<organism evidence="2 3">
    <name type="scientific">Schaalia radingae</name>
    <dbReference type="NCBI Taxonomy" id="131110"/>
    <lineage>
        <taxon>Bacteria</taxon>
        <taxon>Bacillati</taxon>
        <taxon>Actinomycetota</taxon>
        <taxon>Actinomycetes</taxon>
        <taxon>Actinomycetales</taxon>
        <taxon>Actinomycetaceae</taxon>
        <taxon>Schaalia</taxon>
    </lineage>
</organism>
<gene>
    <name evidence="2" type="ORF">SAMN04489714_0914</name>
</gene>
<evidence type="ECO:0000313" key="3">
    <source>
        <dbReference type="Proteomes" id="UP000198976"/>
    </source>
</evidence>
<dbReference type="EMBL" id="LT629792">
    <property type="protein sequence ID" value="SDT92150.1"/>
    <property type="molecule type" value="Genomic_DNA"/>
</dbReference>
<name>A0ABY0V786_9ACTO</name>
<accession>A0ABY0V786</accession>
<proteinExistence type="predicted"/>
<protein>
    <submittedName>
        <fullName evidence="2">Pimeloyl-ACP methyl ester carboxylesterase</fullName>
    </submittedName>
</protein>
<sequence length="271" mass="30197">MAYIGTDDSSGDPVFQEDSDVEVRTYQRGRIRMVYAVRDNRVEEHAPDPSRPVFVMIHGVGMGRRALAGLARELAPHGAAYTVDLPGFGDSPTPKRPPSMAQYGKLVAAFIRDNKLRHVIVIGHSMGTQVAVEVAQQRPDLIDQLVLIAPTINPARRTLHQQAWDLITDFADDGLHVMAVGVANYLRAGPVWFFRTIRAMMDHRVERIYPQVPTPTLVMRGEDDLVCPHDWTKRVAQLLPHGTYASIEDHGHEAVLRDAVPATQIILDHVL</sequence>
<dbReference type="InterPro" id="IPR050228">
    <property type="entry name" value="Carboxylesterase_BioH"/>
</dbReference>
<evidence type="ECO:0000259" key="1">
    <source>
        <dbReference type="Pfam" id="PF00561"/>
    </source>
</evidence>
<dbReference type="SUPFAM" id="SSF53474">
    <property type="entry name" value="alpha/beta-Hydrolases"/>
    <property type="match status" value="1"/>
</dbReference>
<dbReference type="Proteomes" id="UP000198976">
    <property type="component" value="Chromosome I"/>
</dbReference>
<dbReference type="Gene3D" id="3.40.50.1820">
    <property type="entry name" value="alpha/beta hydrolase"/>
    <property type="match status" value="1"/>
</dbReference>
<dbReference type="RefSeq" id="WP_092648495.1">
    <property type="nucleotide sequence ID" value="NZ_LT629792.1"/>
</dbReference>
<dbReference type="InterPro" id="IPR029058">
    <property type="entry name" value="AB_hydrolase_fold"/>
</dbReference>
<dbReference type="Pfam" id="PF00561">
    <property type="entry name" value="Abhydrolase_1"/>
    <property type="match status" value="1"/>
</dbReference>
<feature type="domain" description="AB hydrolase-1" evidence="1">
    <location>
        <begin position="52"/>
        <end position="190"/>
    </location>
</feature>
<reference evidence="2 3" key="1">
    <citation type="submission" date="2016-10" db="EMBL/GenBank/DDBJ databases">
        <authorList>
            <person name="Varghese N."/>
            <person name="Submissions S."/>
        </authorList>
    </citation>
    <scope>NUCLEOTIDE SEQUENCE [LARGE SCALE GENOMIC DNA]</scope>
    <source>
        <strain evidence="2 3">DSM 9169</strain>
    </source>
</reference>